<gene>
    <name evidence="7" type="ORF">A2799_02495</name>
</gene>
<protein>
    <recommendedName>
        <fullName evidence="9">Polyprenyl synthetase</fullName>
    </recommendedName>
</protein>
<sequence>MKLLEDFDTLFLKKLNIYLLKKKEAYSLVHSDGSKLIDILSEFMNRKSKHIRPAIFYFAYQNWKSTKVEDSEIWKVALSIEFVHALALIHDDIIDKSSLRRGKATIHELYRTETAILLGDLALTIADELYIDALTHLEMPIKQKDSLNKLYNSFKQETLIGEYLDVQKNDDIFTVMKLKTAQYTFEKPAGMGMVLAQTSQKEIDMWSRILLDLGITFQIYDDFVGSFGQEKSIGKPADSDIKEGKNTVFTTLFLERVNESDKKQFLSFFGSQEASKKDLEWFQTKSDEYGITISVCHDIQNRTKRIKTQILDIKDVGTDFSVLIDTILYKITDFRFLSSRTIDNQLPSSL</sequence>
<dbReference type="SUPFAM" id="SSF48576">
    <property type="entry name" value="Terpenoid synthases"/>
    <property type="match status" value="1"/>
</dbReference>
<keyword evidence="5" id="KW-0460">Magnesium</keyword>
<dbReference type="Gene3D" id="1.10.600.10">
    <property type="entry name" value="Farnesyl Diphosphate Synthase"/>
    <property type="match status" value="1"/>
</dbReference>
<proteinExistence type="inferred from homology"/>
<dbReference type="PANTHER" id="PTHR12001:SF85">
    <property type="entry name" value="SHORT CHAIN ISOPRENYL DIPHOSPHATE SYNTHASE"/>
    <property type="match status" value="1"/>
</dbReference>
<dbReference type="InterPro" id="IPR033749">
    <property type="entry name" value="Polyprenyl_synt_CS"/>
</dbReference>
<dbReference type="InterPro" id="IPR008949">
    <property type="entry name" value="Isoprenoid_synthase_dom_sf"/>
</dbReference>
<dbReference type="PANTHER" id="PTHR12001">
    <property type="entry name" value="GERANYLGERANYL PYROPHOSPHATE SYNTHASE"/>
    <property type="match status" value="1"/>
</dbReference>
<evidence type="ECO:0000256" key="3">
    <source>
        <dbReference type="ARBA" id="ARBA00022679"/>
    </source>
</evidence>
<reference evidence="7 8" key="1">
    <citation type="journal article" date="2016" name="Nat. Commun.">
        <title>Thousands of microbial genomes shed light on interconnected biogeochemical processes in an aquifer system.</title>
        <authorList>
            <person name="Anantharaman K."/>
            <person name="Brown C.T."/>
            <person name="Hug L.A."/>
            <person name="Sharon I."/>
            <person name="Castelle C.J."/>
            <person name="Probst A.J."/>
            <person name="Thomas B.C."/>
            <person name="Singh A."/>
            <person name="Wilkins M.J."/>
            <person name="Karaoz U."/>
            <person name="Brodie E.L."/>
            <person name="Williams K.H."/>
            <person name="Hubbard S.S."/>
            <person name="Banfield J.F."/>
        </authorList>
    </citation>
    <scope>NUCLEOTIDE SEQUENCE [LARGE SCALE GENOMIC DNA]</scope>
</reference>
<dbReference type="PROSITE" id="PS00723">
    <property type="entry name" value="POLYPRENYL_SYNTHASE_1"/>
    <property type="match status" value="1"/>
</dbReference>
<dbReference type="GO" id="GO:0004659">
    <property type="term" value="F:prenyltransferase activity"/>
    <property type="evidence" value="ECO:0007669"/>
    <property type="project" value="InterPro"/>
</dbReference>
<evidence type="ECO:0000256" key="4">
    <source>
        <dbReference type="ARBA" id="ARBA00022723"/>
    </source>
</evidence>
<dbReference type="Pfam" id="PF00348">
    <property type="entry name" value="polyprenyl_synt"/>
    <property type="match status" value="1"/>
</dbReference>
<comment type="cofactor">
    <cofactor evidence="1">
        <name>Mg(2+)</name>
        <dbReference type="ChEBI" id="CHEBI:18420"/>
    </cofactor>
</comment>
<dbReference type="SFLD" id="SFLDS00005">
    <property type="entry name" value="Isoprenoid_Synthase_Type_I"/>
    <property type="match status" value="1"/>
</dbReference>
<comment type="similarity">
    <text evidence="2 6">Belongs to the FPP/GGPP synthase family.</text>
</comment>
<organism evidence="7 8">
    <name type="scientific">Candidatus Roizmanbacteria bacterium RIFCSPHIGHO2_01_FULL_39_24</name>
    <dbReference type="NCBI Taxonomy" id="1802032"/>
    <lineage>
        <taxon>Bacteria</taxon>
        <taxon>Candidatus Roizmaniibacteriota</taxon>
    </lineage>
</organism>
<dbReference type="GO" id="GO:0008299">
    <property type="term" value="P:isoprenoid biosynthetic process"/>
    <property type="evidence" value="ECO:0007669"/>
    <property type="project" value="InterPro"/>
</dbReference>
<evidence type="ECO:0008006" key="9">
    <source>
        <dbReference type="Google" id="ProtNLM"/>
    </source>
</evidence>
<evidence type="ECO:0000313" key="8">
    <source>
        <dbReference type="Proteomes" id="UP000176850"/>
    </source>
</evidence>
<dbReference type="EMBL" id="MFZH01000012">
    <property type="protein sequence ID" value="OGK19364.1"/>
    <property type="molecule type" value="Genomic_DNA"/>
</dbReference>
<evidence type="ECO:0000256" key="5">
    <source>
        <dbReference type="ARBA" id="ARBA00022842"/>
    </source>
</evidence>
<keyword evidence="3 6" id="KW-0808">Transferase</keyword>
<evidence type="ECO:0000313" key="7">
    <source>
        <dbReference type="EMBL" id="OGK19364.1"/>
    </source>
</evidence>
<evidence type="ECO:0000256" key="2">
    <source>
        <dbReference type="ARBA" id="ARBA00006706"/>
    </source>
</evidence>
<comment type="caution">
    <text evidence="7">The sequence shown here is derived from an EMBL/GenBank/DDBJ whole genome shotgun (WGS) entry which is preliminary data.</text>
</comment>
<accession>A0A1F7GKK2</accession>
<dbReference type="Proteomes" id="UP000176850">
    <property type="component" value="Unassembled WGS sequence"/>
</dbReference>
<dbReference type="InterPro" id="IPR000092">
    <property type="entry name" value="Polyprenyl_synt"/>
</dbReference>
<dbReference type="AlphaFoldDB" id="A0A1F7GKK2"/>
<name>A0A1F7GKK2_9BACT</name>
<evidence type="ECO:0000256" key="6">
    <source>
        <dbReference type="RuleBase" id="RU004466"/>
    </source>
</evidence>
<keyword evidence="4" id="KW-0479">Metal-binding</keyword>
<evidence type="ECO:0000256" key="1">
    <source>
        <dbReference type="ARBA" id="ARBA00001946"/>
    </source>
</evidence>
<dbReference type="GO" id="GO:0046872">
    <property type="term" value="F:metal ion binding"/>
    <property type="evidence" value="ECO:0007669"/>
    <property type="project" value="UniProtKB-KW"/>
</dbReference>
<dbReference type="PROSITE" id="PS00444">
    <property type="entry name" value="POLYPRENYL_SYNTHASE_2"/>
    <property type="match status" value="1"/>
</dbReference>